<dbReference type="CDD" id="cd19071">
    <property type="entry name" value="AKR_AKR1-5-like"/>
    <property type="match status" value="1"/>
</dbReference>
<comment type="caution">
    <text evidence="6">The sequence shown here is derived from an EMBL/GenBank/DDBJ whole genome shotgun (WGS) entry which is preliminary data.</text>
</comment>
<sequence>ANLISTALEQGYPLIDTAEFYNNEHDVGTAIKQSGKKREEVFVISKWWPSSEGAKGVINSLDRCLKHLDSNYVDLYMIHAPREGHCGEAYRALSDAKKEGKLKVWRSSEAKVHEIQTYLSIYRSLGVSNFGVIHLEALAKLGLEKPSVNQIQINPWYQNRDIVRYCRENGITVLGYSPLAKAKKIDDETVAGIAKKLSKSPAQILIRWSIQHGFITIPKTSQELRLISNADVFDWAIPDEDMNTLDALGEEKWSCTWDPTMSSLEEAGLHQITFQE</sequence>
<dbReference type="GO" id="GO:0016491">
    <property type="term" value="F:oxidoreductase activity"/>
    <property type="evidence" value="ECO:0007669"/>
    <property type="project" value="InterPro"/>
</dbReference>
<dbReference type="InterPro" id="IPR020471">
    <property type="entry name" value="AKR"/>
</dbReference>
<dbReference type="PANTHER" id="PTHR43827">
    <property type="entry name" value="2,5-DIKETO-D-GLUCONIC ACID REDUCTASE"/>
    <property type="match status" value="1"/>
</dbReference>
<feature type="domain" description="NADP-dependent oxidoreductase" evidence="4">
    <location>
        <begin position="123"/>
        <end position="249"/>
    </location>
</feature>
<dbReference type="EMBL" id="CAJOBB010006897">
    <property type="protein sequence ID" value="CAF4172892.1"/>
    <property type="molecule type" value="Genomic_DNA"/>
</dbReference>
<dbReference type="PANTHER" id="PTHR43827:SF13">
    <property type="entry name" value="ALDO_KETO REDUCTASE FAMILY PROTEIN"/>
    <property type="match status" value="1"/>
</dbReference>
<proteinExistence type="predicted"/>
<feature type="domain" description="NADP-dependent oxidoreductase" evidence="4">
    <location>
        <begin position="3"/>
        <end position="116"/>
    </location>
</feature>
<dbReference type="InterPro" id="IPR023210">
    <property type="entry name" value="NADP_OxRdtase_dom"/>
</dbReference>
<evidence type="ECO:0000256" key="3">
    <source>
        <dbReference type="PIRSR" id="PIRSR000097-3"/>
    </source>
</evidence>
<evidence type="ECO:0000313" key="6">
    <source>
        <dbReference type="EMBL" id="CAF4172892.1"/>
    </source>
</evidence>
<feature type="binding site" evidence="2">
    <location>
        <position position="79"/>
    </location>
    <ligand>
        <name>substrate</name>
    </ligand>
</feature>
<dbReference type="SUPFAM" id="SSF51430">
    <property type="entry name" value="NAD(P)-linked oxidoreductase"/>
    <property type="match status" value="1"/>
</dbReference>
<dbReference type="Gene3D" id="3.20.20.100">
    <property type="entry name" value="NADP-dependent oxidoreductase domain"/>
    <property type="match status" value="1"/>
</dbReference>
<feature type="non-terminal residue" evidence="6">
    <location>
        <position position="276"/>
    </location>
</feature>
<dbReference type="PIRSF" id="PIRSF000097">
    <property type="entry name" value="AKR"/>
    <property type="match status" value="1"/>
</dbReference>
<protein>
    <recommendedName>
        <fullName evidence="4">NADP-dependent oxidoreductase domain-containing protein</fullName>
    </recommendedName>
</protein>
<organism evidence="6 7">
    <name type="scientific">Adineta steineri</name>
    <dbReference type="NCBI Taxonomy" id="433720"/>
    <lineage>
        <taxon>Eukaryota</taxon>
        <taxon>Metazoa</taxon>
        <taxon>Spiralia</taxon>
        <taxon>Gnathifera</taxon>
        <taxon>Rotifera</taxon>
        <taxon>Eurotatoria</taxon>
        <taxon>Bdelloidea</taxon>
        <taxon>Adinetida</taxon>
        <taxon>Adinetidae</taxon>
        <taxon>Adineta</taxon>
    </lineage>
</organism>
<dbReference type="Proteomes" id="UP000663868">
    <property type="component" value="Unassembled WGS sequence"/>
</dbReference>
<dbReference type="PRINTS" id="PR00069">
    <property type="entry name" value="ALDKETRDTASE"/>
</dbReference>
<reference evidence="6" key="1">
    <citation type="submission" date="2021-02" db="EMBL/GenBank/DDBJ databases">
        <authorList>
            <person name="Nowell W R."/>
        </authorList>
    </citation>
    <scope>NUCLEOTIDE SEQUENCE</scope>
</reference>
<dbReference type="PROSITE" id="PS00063">
    <property type="entry name" value="ALDOKETO_REDUCTASE_3"/>
    <property type="match status" value="1"/>
</dbReference>
<feature type="active site" description="Proton donor" evidence="1">
    <location>
        <position position="21"/>
    </location>
</feature>
<dbReference type="AlphaFoldDB" id="A0A819ZEA9"/>
<evidence type="ECO:0000313" key="7">
    <source>
        <dbReference type="Proteomes" id="UP000663868"/>
    </source>
</evidence>
<evidence type="ECO:0000256" key="1">
    <source>
        <dbReference type="PIRSR" id="PIRSR000097-1"/>
    </source>
</evidence>
<dbReference type="InterPro" id="IPR036812">
    <property type="entry name" value="NAD(P)_OxRdtase_dom_sf"/>
</dbReference>
<evidence type="ECO:0000313" key="5">
    <source>
        <dbReference type="EMBL" id="CAF1487226.1"/>
    </source>
</evidence>
<feature type="site" description="Lowers pKa of active site Tyr" evidence="3">
    <location>
        <position position="46"/>
    </location>
</feature>
<evidence type="ECO:0000259" key="4">
    <source>
        <dbReference type="Pfam" id="PF00248"/>
    </source>
</evidence>
<evidence type="ECO:0000256" key="2">
    <source>
        <dbReference type="PIRSR" id="PIRSR000097-2"/>
    </source>
</evidence>
<dbReference type="EMBL" id="CAJNOE010002586">
    <property type="protein sequence ID" value="CAF1487226.1"/>
    <property type="molecule type" value="Genomic_DNA"/>
</dbReference>
<name>A0A819ZEA9_9BILA</name>
<dbReference type="Proteomes" id="UP000663860">
    <property type="component" value="Unassembled WGS sequence"/>
</dbReference>
<accession>A0A819ZEA9</accession>
<dbReference type="InterPro" id="IPR018170">
    <property type="entry name" value="Aldo/ket_reductase_CS"/>
</dbReference>
<dbReference type="Pfam" id="PF00248">
    <property type="entry name" value="Aldo_ket_red"/>
    <property type="match status" value="2"/>
</dbReference>
<gene>
    <name evidence="5" type="ORF">IZO911_LOCUS44297</name>
    <name evidence="6" type="ORF">KXQ929_LOCUS38497</name>
</gene>